<dbReference type="PANTHER" id="PTHR43667:SF1">
    <property type="entry name" value="CYCLOPROPANE-FATTY-ACYL-PHOSPHOLIPID SYNTHASE"/>
    <property type="match status" value="1"/>
</dbReference>
<dbReference type="GO" id="GO:0008610">
    <property type="term" value="P:lipid biosynthetic process"/>
    <property type="evidence" value="ECO:0007669"/>
    <property type="project" value="InterPro"/>
</dbReference>
<keyword evidence="5" id="KW-0443">Lipid metabolism</keyword>
<keyword evidence="4" id="KW-0949">S-adenosyl-L-methionine</keyword>
<dbReference type="GO" id="GO:0008168">
    <property type="term" value="F:methyltransferase activity"/>
    <property type="evidence" value="ECO:0007669"/>
    <property type="project" value="UniProtKB-KW"/>
</dbReference>
<dbReference type="GO" id="GO:0032259">
    <property type="term" value="P:methylation"/>
    <property type="evidence" value="ECO:0007669"/>
    <property type="project" value="UniProtKB-KW"/>
</dbReference>
<comment type="caution">
    <text evidence="6">The sequence shown here is derived from an EMBL/GenBank/DDBJ whole genome shotgun (WGS) entry which is preliminary data.</text>
</comment>
<evidence type="ECO:0000256" key="1">
    <source>
        <dbReference type="ARBA" id="ARBA00010815"/>
    </source>
</evidence>
<evidence type="ECO:0000256" key="2">
    <source>
        <dbReference type="ARBA" id="ARBA00022603"/>
    </source>
</evidence>
<evidence type="ECO:0000256" key="5">
    <source>
        <dbReference type="ARBA" id="ARBA00023098"/>
    </source>
</evidence>
<comment type="similarity">
    <text evidence="1">Belongs to the CFA/CMAS family.</text>
</comment>
<dbReference type="eggNOG" id="COG2230">
    <property type="taxonomic scope" value="Bacteria"/>
</dbReference>
<keyword evidence="3" id="KW-0808">Transferase</keyword>
<dbReference type="Gene3D" id="3.40.50.150">
    <property type="entry name" value="Vaccinia Virus protein VP39"/>
    <property type="match status" value="1"/>
</dbReference>
<dbReference type="CDD" id="cd02440">
    <property type="entry name" value="AdoMet_MTases"/>
    <property type="match status" value="1"/>
</dbReference>
<evidence type="ECO:0000256" key="3">
    <source>
        <dbReference type="ARBA" id="ARBA00022679"/>
    </source>
</evidence>
<accession>A0A081R9U8</accession>
<dbReference type="PIRSF" id="PIRSF003085">
    <property type="entry name" value="CMAS"/>
    <property type="match status" value="1"/>
</dbReference>
<dbReference type="OrthoDB" id="9782855at2"/>
<dbReference type="InterPro" id="IPR029063">
    <property type="entry name" value="SAM-dependent_MTases_sf"/>
</dbReference>
<keyword evidence="2" id="KW-0489">Methyltransferase</keyword>
<organism evidence="6 7">
    <name type="scientific">Sphingobium chlorophenolicum</name>
    <dbReference type="NCBI Taxonomy" id="46429"/>
    <lineage>
        <taxon>Bacteria</taxon>
        <taxon>Pseudomonadati</taxon>
        <taxon>Pseudomonadota</taxon>
        <taxon>Alphaproteobacteria</taxon>
        <taxon>Sphingomonadales</taxon>
        <taxon>Sphingomonadaceae</taxon>
        <taxon>Sphingobium</taxon>
    </lineage>
</organism>
<dbReference type="InterPro" id="IPR050723">
    <property type="entry name" value="CFA/CMAS"/>
</dbReference>
<dbReference type="AlphaFoldDB" id="A0A081R9U8"/>
<dbReference type="PANTHER" id="PTHR43667">
    <property type="entry name" value="CYCLOPROPANE-FATTY-ACYL-PHOSPHOLIPID SYNTHASE"/>
    <property type="match status" value="1"/>
</dbReference>
<evidence type="ECO:0000313" key="7">
    <source>
        <dbReference type="Proteomes" id="UP000028411"/>
    </source>
</evidence>
<protein>
    <submittedName>
        <fullName evidence="6">Cyclopropane-fatty-acyl-phospholipid synthase</fullName>
    </submittedName>
</protein>
<dbReference type="Pfam" id="PF02353">
    <property type="entry name" value="CMAS"/>
    <property type="match status" value="1"/>
</dbReference>
<proteinExistence type="inferred from homology"/>
<dbReference type="InterPro" id="IPR003333">
    <property type="entry name" value="CMAS"/>
</dbReference>
<reference evidence="6 7" key="1">
    <citation type="submission" date="2014-02" db="EMBL/GenBank/DDBJ databases">
        <title>Whole genome sequence of Sphingobium chlorophenolicum NBRC 16172.</title>
        <authorList>
            <person name="Gan H.M."/>
            <person name="Gan H.Y."/>
            <person name="Chew T.H."/>
            <person name="Savka M.A."/>
        </authorList>
    </citation>
    <scope>NUCLEOTIDE SEQUENCE [LARGE SCALE GENOMIC DNA]</scope>
    <source>
        <strain evidence="6 7">NBRC 16172</strain>
    </source>
</reference>
<gene>
    <name evidence="6" type="ORF">BV95_03786</name>
</gene>
<dbReference type="PATRIC" id="fig|46429.4.peg.3772"/>
<dbReference type="RefSeq" id="WP_037455669.1">
    <property type="nucleotide sequence ID" value="NZ_JFHR01000058.1"/>
</dbReference>
<dbReference type="SUPFAM" id="SSF53335">
    <property type="entry name" value="S-adenosyl-L-methionine-dependent methyltransferases"/>
    <property type="match status" value="1"/>
</dbReference>
<dbReference type="EMBL" id="JFHR01000058">
    <property type="protein sequence ID" value="KEQ51971.1"/>
    <property type="molecule type" value="Genomic_DNA"/>
</dbReference>
<name>A0A081R9U8_SPHCR</name>
<dbReference type="Proteomes" id="UP000028411">
    <property type="component" value="Unassembled WGS sequence"/>
</dbReference>
<evidence type="ECO:0000256" key="4">
    <source>
        <dbReference type="ARBA" id="ARBA00022691"/>
    </source>
</evidence>
<sequence length="288" mass="32143">MMQDDVIEYGGSAAAIRHHYDVGNDFYSAWLDPTMTYSSAMWDGLPKDAPLEEAQKRKLAYHAESVGAAEGMRILDVGCGWGGMMRNLRSSYGVAECVGLTLSEEQLAYIQQLGDPGIGAVLSNWHDYRPDKPFDAIISVGAFEHFAHPQQSVDERRGVYREFFQACRDWTAGKGRLSLQTIAYGKMSPEDANPFISNEIFPAAELPTLEDIVVASKGLFRIERLRDDGLDYARTCEMWSNKLRGAVRSGVVDPAIHPVEKYSRYLRMSAAGFRMRKIGLLRIAFAAD</sequence>
<evidence type="ECO:0000313" key="6">
    <source>
        <dbReference type="EMBL" id="KEQ51971.1"/>
    </source>
</evidence>